<dbReference type="InterPro" id="IPR027417">
    <property type="entry name" value="P-loop_NTPase"/>
</dbReference>
<dbReference type="EMBL" id="AAHDIR010000004">
    <property type="protein sequence ID" value="EBU8204146.1"/>
    <property type="molecule type" value="Genomic_DNA"/>
</dbReference>
<dbReference type="GO" id="GO:0016787">
    <property type="term" value="F:hydrolase activity"/>
    <property type="evidence" value="ECO:0007669"/>
    <property type="project" value="InterPro"/>
</dbReference>
<sequence length="513" mass="58094">MLTIEPRGRQATALNMLRGKWKQAQSFLLYAPVGFGKTAIAAFITDGFVSRNLRVMFVAPYTVLLDQTATRFIDYGLPAEEIAYIWRNHPSYNPHALIQIASADTLIRREFPDNIDLLIVDECHLRRKTLLQTIERLTTETQTKVIGLSGTPFSKWLGNYYAELIKPTTMKELIQMGHLSPYEFYAPSHPDLSSVGTTYHETYGADYNESDIARVMSDAKLVDDIVRNWLEHGDNLPSVCFCVNVAHANFVTIEFNRAGVQAEVMTALTPHAERQLIIQRFERGITKIIVNVGVLVAGFDSDVRCIVYARPTKSETRWIQIIGRGLRTAPGKKVCRIFDHTGTVNRLGFPDDIEYDYLKTENDGMEQKALTRVISSDTPDPLPRQCPKCSFMKPVGMPICPMCGFKPLVGRDVATDTTRKLKKIGKSEDKPTKETKQGWWSQILFYQKTRAMQGKPLSDAWCARVFHNKFQSWPNGLIHSAQEITPEVANYIKSQQIAWAKRLEKKRKEGAAA</sequence>
<dbReference type="InterPro" id="IPR001650">
    <property type="entry name" value="Helicase_C-like"/>
</dbReference>
<dbReference type="AlphaFoldDB" id="A0A5V6PUL0"/>
<evidence type="ECO:0000259" key="1">
    <source>
        <dbReference type="PROSITE" id="PS51192"/>
    </source>
</evidence>
<accession>A0A5V6PUL0</accession>
<gene>
    <name evidence="2" type="ORF">DLM21_07210</name>
</gene>
<keyword evidence="2" id="KW-0547">Nucleotide-binding</keyword>
<dbReference type="Pfam" id="PF00271">
    <property type="entry name" value="Helicase_C"/>
    <property type="match status" value="1"/>
</dbReference>
<organism evidence="2">
    <name type="scientific">Salmonella enterica subsp. enterica serovar Cardoner</name>
    <dbReference type="NCBI Taxonomy" id="2564309"/>
    <lineage>
        <taxon>Bacteria</taxon>
        <taxon>Pseudomonadati</taxon>
        <taxon>Pseudomonadota</taxon>
        <taxon>Gammaproteobacteria</taxon>
        <taxon>Enterobacterales</taxon>
        <taxon>Enterobacteriaceae</taxon>
        <taxon>Salmonella</taxon>
    </lineage>
</organism>
<dbReference type="Pfam" id="PF04851">
    <property type="entry name" value="ResIII"/>
    <property type="match status" value="1"/>
</dbReference>
<keyword evidence="2" id="KW-0378">Hydrolase</keyword>
<dbReference type="GO" id="GO:0005524">
    <property type="term" value="F:ATP binding"/>
    <property type="evidence" value="ECO:0007669"/>
    <property type="project" value="InterPro"/>
</dbReference>
<dbReference type="Gene3D" id="3.40.50.300">
    <property type="entry name" value="P-loop containing nucleotide triphosphate hydrolases"/>
    <property type="match status" value="2"/>
</dbReference>
<dbReference type="PANTHER" id="PTHR47396">
    <property type="entry name" value="TYPE I RESTRICTION ENZYME ECOKI R PROTEIN"/>
    <property type="match status" value="1"/>
</dbReference>
<proteinExistence type="predicted"/>
<dbReference type="SMART" id="SM00487">
    <property type="entry name" value="DEXDc"/>
    <property type="match status" value="1"/>
</dbReference>
<comment type="caution">
    <text evidence="2">The sequence shown here is derived from an EMBL/GenBank/DDBJ whole genome shotgun (WGS) entry which is preliminary data.</text>
</comment>
<keyword evidence="2" id="KW-0347">Helicase</keyword>
<dbReference type="PANTHER" id="PTHR47396:SF1">
    <property type="entry name" value="ATP-DEPENDENT HELICASE IRC3-RELATED"/>
    <property type="match status" value="1"/>
</dbReference>
<evidence type="ECO:0000313" key="2">
    <source>
        <dbReference type="EMBL" id="EBU8204146.1"/>
    </source>
</evidence>
<feature type="domain" description="Helicase ATP-binding" evidence="1">
    <location>
        <begin position="18"/>
        <end position="170"/>
    </location>
</feature>
<dbReference type="PROSITE" id="PS51192">
    <property type="entry name" value="HELICASE_ATP_BIND_1"/>
    <property type="match status" value="1"/>
</dbReference>
<dbReference type="GO" id="GO:0005829">
    <property type="term" value="C:cytosol"/>
    <property type="evidence" value="ECO:0007669"/>
    <property type="project" value="TreeGrafter"/>
</dbReference>
<dbReference type="GO" id="GO:0004386">
    <property type="term" value="F:helicase activity"/>
    <property type="evidence" value="ECO:0007669"/>
    <property type="project" value="UniProtKB-KW"/>
</dbReference>
<keyword evidence="2" id="KW-0067">ATP-binding</keyword>
<dbReference type="InterPro" id="IPR006935">
    <property type="entry name" value="Helicase/UvrB_N"/>
</dbReference>
<dbReference type="InterPro" id="IPR050742">
    <property type="entry name" value="Helicase_Restrict-Modif_Enz"/>
</dbReference>
<reference evidence="2" key="1">
    <citation type="submission" date="2018-05" db="EMBL/GenBank/DDBJ databases">
        <authorList>
            <person name="Ashton P.M."/>
            <person name="Dallman T."/>
            <person name="Nair S."/>
            <person name="De Pinna E."/>
            <person name="Peters T."/>
            <person name="Grant K."/>
        </authorList>
    </citation>
    <scope>NUCLEOTIDE SEQUENCE</scope>
    <source>
        <strain evidence="2">374031</strain>
    </source>
</reference>
<name>A0A5V6PUL0_SALET</name>
<protein>
    <submittedName>
        <fullName evidence="2">ATP-dependent helicase</fullName>
    </submittedName>
</protein>
<dbReference type="SUPFAM" id="SSF52540">
    <property type="entry name" value="P-loop containing nucleoside triphosphate hydrolases"/>
    <property type="match status" value="1"/>
</dbReference>
<dbReference type="GO" id="GO:0003677">
    <property type="term" value="F:DNA binding"/>
    <property type="evidence" value="ECO:0007669"/>
    <property type="project" value="InterPro"/>
</dbReference>
<dbReference type="InterPro" id="IPR014001">
    <property type="entry name" value="Helicase_ATP-bd"/>
</dbReference>
<dbReference type="SMART" id="SM00490">
    <property type="entry name" value="HELICc"/>
    <property type="match status" value="1"/>
</dbReference>